<dbReference type="AlphaFoldDB" id="A0A923L0P8"/>
<evidence type="ECO:0000313" key="3">
    <source>
        <dbReference type="Proteomes" id="UP000659630"/>
    </source>
</evidence>
<dbReference type="RefSeq" id="WP_186887037.1">
    <property type="nucleotide sequence ID" value="NZ_JACONZ010000001.1"/>
</dbReference>
<gene>
    <name evidence="2" type="ORF">H8S23_04215</name>
</gene>
<sequence length="631" mass="71701">MLIYVCTKAQFLKDVSSGRIVSILEEAFRRKGLLHDNDRESTAWENSLSAVANVLNTKELPDDLQIAVEYQIPQTSKRVDLVIAGEDTEGRPHLILVELKQWTEALETTQPGIVKAFTGGQIRAVAHPSYQAFSYAKTLENFNTAIQEHQIGLHPCAYLHNYSPSKREQIFASQYQEILDAAPVFIKREETKFRKYLLQWVRRPPREDILKIVDQAEIRPSKALQDVLGNMLAGAEEFVLLDEQKVAYETVLSAIENALQDGQKRTIVIEGGPGTGKSVVAVRLLVELISRQGRNAQYVTKNAAPRNVYFKELRQEQYTLEYVKNLFKGSGSYVNCPKNAFDCLIADEAHRLNEKSGMYRNKGENQIKEIIAAAKVSVFFIDEDQIVTTSDIGSVDEIKKWARKCGSQLFRLEGGEDTLKLTSQFRCNGSEGYISFLNDLLEISSTANHDGFDGDYEIRVYEDVCQMREDLRQKNLINNKARMVAGYCYPWPSKNSNDPSIYDIELEGAFRARWNFNSTDTWAIDFDSFDQAGCIHTAQGLEFDYVGVIIGLDLRYENGHVITDPSKRAKSDQSLRGLKKRPNPELADRIVRNTYKVLLTRGQKGCYIYCQDPALQDYLKKRIEKINHPEA</sequence>
<keyword evidence="3" id="KW-1185">Reference proteome</keyword>
<evidence type="ECO:0000259" key="1">
    <source>
        <dbReference type="Pfam" id="PF09848"/>
    </source>
</evidence>
<reference evidence="2" key="1">
    <citation type="submission" date="2020-08" db="EMBL/GenBank/DDBJ databases">
        <title>Genome public.</title>
        <authorList>
            <person name="Liu C."/>
            <person name="Sun Q."/>
        </authorList>
    </citation>
    <scope>NUCLEOTIDE SEQUENCE</scope>
    <source>
        <strain evidence="2">BX8</strain>
    </source>
</reference>
<protein>
    <submittedName>
        <fullName evidence="2">DUF2075 domain-containing protein</fullName>
    </submittedName>
</protein>
<evidence type="ECO:0000313" key="2">
    <source>
        <dbReference type="EMBL" id="MBC5580702.1"/>
    </source>
</evidence>
<dbReference type="Pfam" id="PF09848">
    <property type="entry name" value="SLFN-g3_helicase"/>
    <property type="match status" value="1"/>
</dbReference>
<proteinExistence type="predicted"/>
<comment type="caution">
    <text evidence="2">The sequence shown here is derived from an EMBL/GenBank/DDBJ whole genome shotgun (WGS) entry which is preliminary data.</text>
</comment>
<accession>A0A923L0P8</accession>
<dbReference type="EMBL" id="JACONZ010000001">
    <property type="protein sequence ID" value="MBC5580702.1"/>
    <property type="molecule type" value="Genomic_DNA"/>
</dbReference>
<dbReference type="InterPro" id="IPR018647">
    <property type="entry name" value="SLFN_3-like_DNA/RNA_helicase"/>
</dbReference>
<dbReference type="Proteomes" id="UP000659630">
    <property type="component" value="Unassembled WGS sequence"/>
</dbReference>
<feature type="domain" description="Schlafen group 3-like DNA/RNA helicase" evidence="1">
    <location>
        <begin position="264"/>
        <end position="612"/>
    </location>
</feature>
<organism evidence="2 3">
    <name type="scientific">Anaerofilum hominis</name>
    <dbReference type="NCBI Taxonomy" id="2763016"/>
    <lineage>
        <taxon>Bacteria</taxon>
        <taxon>Bacillati</taxon>
        <taxon>Bacillota</taxon>
        <taxon>Clostridia</taxon>
        <taxon>Eubacteriales</taxon>
        <taxon>Oscillospiraceae</taxon>
        <taxon>Anaerofilum</taxon>
    </lineage>
</organism>
<dbReference type="Gene3D" id="3.40.50.300">
    <property type="entry name" value="P-loop containing nucleotide triphosphate hydrolases"/>
    <property type="match status" value="1"/>
</dbReference>
<name>A0A923L0P8_9FIRM</name>
<dbReference type="InterPro" id="IPR027417">
    <property type="entry name" value="P-loop_NTPase"/>
</dbReference>
<dbReference type="SUPFAM" id="SSF52540">
    <property type="entry name" value="P-loop containing nucleoside triphosphate hydrolases"/>
    <property type="match status" value="1"/>
</dbReference>